<reference evidence="2 3" key="1">
    <citation type="journal article" date="2018" name="Nat. Ecol. Evol.">
        <title>Genomic signatures of mitonuclear coevolution across populations of Tigriopus californicus.</title>
        <authorList>
            <person name="Barreto F.S."/>
            <person name="Watson E.T."/>
            <person name="Lima T.G."/>
            <person name="Willett C.S."/>
            <person name="Edmands S."/>
            <person name="Li W."/>
            <person name="Burton R.S."/>
        </authorList>
    </citation>
    <scope>NUCLEOTIDE SEQUENCE [LARGE SCALE GENOMIC DNA]</scope>
    <source>
        <strain evidence="2 3">San Diego</strain>
    </source>
</reference>
<feature type="compositionally biased region" description="Basic and acidic residues" evidence="1">
    <location>
        <begin position="309"/>
        <end position="334"/>
    </location>
</feature>
<evidence type="ECO:0000256" key="1">
    <source>
        <dbReference type="SAM" id="MobiDB-lite"/>
    </source>
</evidence>
<keyword evidence="3" id="KW-1185">Reference proteome</keyword>
<proteinExistence type="predicted"/>
<dbReference type="STRING" id="6832.A0A553N8J3"/>
<evidence type="ECO:0000313" key="3">
    <source>
        <dbReference type="Proteomes" id="UP000318571"/>
    </source>
</evidence>
<protein>
    <submittedName>
        <fullName evidence="2">Uncharacterized protein</fullName>
    </submittedName>
</protein>
<feature type="region of interest" description="Disordered" evidence="1">
    <location>
        <begin position="309"/>
        <end position="354"/>
    </location>
</feature>
<evidence type="ECO:0000313" key="2">
    <source>
        <dbReference type="EMBL" id="TRY61757.1"/>
    </source>
</evidence>
<accession>A0A553N8J3</accession>
<feature type="compositionally biased region" description="Basic and acidic residues" evidence="1">
    <location>
        <begin position="144"/>
        <end position="158"/>
    </location>
</feature>
<name>A0A553N8J3_TIGCA</name>
<dbReference type="Proteomes" id="UP000318571">
    <property type="component" value="Chromosome 8"/>
</dbReference>
<comment type="caution">
    <text evidence="2">The sequence shown here is derived from an EMBL/GenBank/DDBJ whole genome shotgun (WGS) entry which is preliminary data.</text>
</comment>
<dbReference type="EMBL" id="VCGU01000459">
    <property type="protein sequence ID" value="TRY61757.1"/>
    <property type="molecule type" value="Genomic_DNA"/>
</dbReference>
<sequence length="639" mass="71540">MSPSNPLGRRRQSRPNLILLVSLAILWVEGTGFSIFGQSLPKSDTFISDFKIQQPGSQLTNDGIEKALETDIGHRNIRRSGAGFDGFSGFPRSPFSDDAPSAQRRNSQEAGNYQRSSFGSPVSRVGSAEKSTRLPYQRPPLEQTEERSSQRQTYRDQHTPAQSESPPQDESVRYAMLNAGMGHHRNQEQPPPSEPERTDYSQAANAPDEAKVEHSGEGSGNSSSALKSKYSITVDGVTPFGLEDNSEILYDADGQPEEVVVYLDAEGKATDKPKDLEGSSGYCCYRHQGSYSKDKGHSGYSDHKGYGHDDHGYGHEAKSYGHDDHSGYGHDDHSSSGYGHGGGHSGHGGHGGYGKYHVPSKKPGPYGYGKPNFKCEYAKETLYVTKTVYKVNKKCFKVFKTDCKHVYDNGKGIGYKKECSEFSETKCRTVYDTNFKTKCYPTYKKVCDQTYTTKVDWSYKEQCTTSYDKECSGYGYHKHCHEVPREKCKQVPVKIEKKVPKTVCAKKPDKKCKDIPFFVPRKECKHFPKTVCVQDPINVKKSIPKKKCFPVPIEKCIKIPKEVEEHHGIGYEDSSHEHYRTAKPQPNQKYGIRSSASEAQDPGKKLTEVAKSQVKNQFEAFSGGFDFPSFASFQKRRRK</sequence>
<feature type="compositionally biased region" description="Gly residues" evidence="1">
    <location>
        <begin position="338"/>
        <end position="354"/>
    </location>
</feature>
<organism evidence="2 3">
    <name type="scientific">Tigriopus californicus</name>
    <name type="common">Marine copepod</name>
    <dbReference type="NCBI Taxonomy" id="6832"/>
    <lineage>
        <taxon>Eukaryota</taxon>
        <taxon>Metazoa</taxon>
        <taxon>Ecdysozoa</taxon>
        <taxon>Arthropoda</taxon>
        <taxon>Crustacea</taxon>
        <taxon>Multicrustacea</taxon>
        <taxon>Hexanauplia</taxon>
        <taxon>Copepoda</taxon>
        <taxon>Harpacticoida</taxon>
        <taxon>Harpacticidae</taxon>
        <taxon>Tigriopus</taxon>
    </lineage>
</organism>
<dbReference type="AlphaFoldDB" id="A0A553N8J3"/>
<feature type="compositionally biased region" description="Polar residues" evidence="1">
    <location>
        <begin position="103"/>
        <end position="120"/>
    </location>
</feature>
<feature type="region of interest" description="Disordered" evidence="1">
    <location>
        <begin position="77"/>
        <end position="169"/>
    </location>
</feature>
<feature type="region of interest" description="Disordered" evidence="1">
    <location>
        <begin position="570"/>
        <end position="607"/>
    </location>
</feature>
<gene>
    <name evidence="2" type="ORF">TCAL_01809</name>
</gene>
<feature type="compositionally biased region" description="Polar residues" evidence="1">
    <location>
        <begin position="584"/>
        <end position="598"/>
    </location>
</feature>
<feature type="compositionally biased region" description="Polar residues" evidence="1">
    <location>
        <begin position="159"/>
        <end position="168"/>
    </location>
</feature>
<feature type="region of interest" description="Disordered" evidence="1">
    <location>
        <begin position="182"/>
        <end position="225"/>
    </location>
</feature>
<feature type="compositionally biased region" description="Basic and acidic residues" evidence="1">
    <location>
        <begin position="570"/>
        <end position="580"/>
    </location>
</feature>